<dbReference type="eggNOG" id="ENOG502QQD0">
    <property type="taxonomic scope" value="Eukaryota"/>
</dbReference>
<comment type="similarity">
    <text evidence="1">Belongs to the caleosin family.</text>
</comment>
<organism evidence="3 4">
    <name type="scientific">Coniosporium apollinis (strain CBS 100218)</name>
    <name type="common">Rock-inhabiting black yeast</name>
    <dbReference type="NCBI Taxonomy" id="1168221"/>
    <lineage>
        <taxon>Eukaryota</taxon>
        <taxon>Fungi</taxon>
        <taxon>Dikarya</taxon>
        <taxon>Ascomycota</taxon>
        <taxon>Pezizomycotina</taxon>
        <taxon>Dothideomycetes</taxon>
        <taxon>Dothideomycetes incertae sedis</taxon>
        <taxon>Coniosporium</taxon>
    </lineage>
</organism>
<dbReference type="HOGENOM" id="CLU_062049_1_1_1"/>
<keyword evidence="4" id="KW-1185">Reference proteome</keyword>
<dbReference type="InterPro" id="IPR007736">
    <property type="entry name" value="Caleosin-related"/>
</dbReference>
<name>R7YGA5_CONA1</name>
<dbReference type="Pfam" id="PF05042">
    <property type="entry name" value="Caleosin"/>
    <property type="match status" value="1"/>
</dbReference>
<dbReference type="PANTHER" id="PTHR31495">
    <property type="entry name" value="PEROXYGENASE 3-RELATED"/>
    <property type="match status" value="1"/>
</dbReference>
<protein>
    <recommendedName>
        <fullName evidence="5">EF-hand domain-containing protein</fullName>
    </recommendedName>
</protein>
<dbReference type="SUPFAM" id="SSF47473">
    <property type="entry name" value="EF-hand"/>
    <property type="match status" value="1"/>
</dbReference>
<dbReference type="OMA" id="RPGINDD"/>
<evidence type="ECO:0000313" key="4">
    <source>
        <dbReference type="Proteomes" id="UP000016924"/>
    </source>
</evidence>
<evidence type="ECO:0008006" key="5">
    <source>
        <dbReference type="Google" id="ProtNLM"/>
    </source>
</evidence>
<proteinExistence type="inferred from homology"/>
<dbReference type="InterPro" id="IPR011992">
    <property type="entry name" value="EF-hand-dom_pair"/>
</dbReference>
<dbReference type="AlphaFoldDB" id="R7YGA5"/>
<evidence type="ECO:0000256" key="1">
    <source>
        <dbReference type="ARBA" id="ARBA00006765"/>
    </source>
</evidence>
<gene>
    <name evidence="3" type="ORF">W97_00128</name>
</gene>
<dbReference type="STRING" id="1168221.R7YGA5"/>
<dbReference type="Proteomes" id="UP000016924">
    <property type="component" value="Unassembled WGS sequence"/>
</dbReference>
<reference evidence="4" key="1">
    <citation type="submission" date="2012-06" db="EMBL/GenBank/DDBJ databases">
        <title>The genome sequence of Coniosporium apollinis CBS 100218.</title>
        <authorList>
            <consortium name="The Broad Institute Genome Sequencing Platform"/>
            <person name="Cuomo C."/>
            <person name="Gorbushina A."/>
            <person name="Noack S."/>
            <person name="Walker B."/>
            <person name="Young S.K."/>
            <person name="Zeng Q."/>
            <person name="Gargeya S."/>
            <person name="Fitzgerald M."/>
            <person name="Haas B."/>
            <person name="Abouelleil A."/>
            <person name="Alvarado L."/>
            <person name="Arachchi H.M."/>
            <person name="Berlin A.M."/>
            <person name="Chapman S.B."/>
            <person name="Goldberg J."/>
            <person name="Griggs A."/>
            <person name="Gujja S."/>
            <person name="Hansen M."/>
            <person name="Howarth C."/>
            <person name="Imamovic A."/>
            <person name="Larimer J."/>
            <person name="McCowan C."/>
            <person name="Montmayeur A."/>
            <person name="Murphy C."/>
            <person name="Neiman D."/>
            <person name="Pearson M."/>
            <person name="Priest M."/>
            <person name="Roberts A."/>
            <person name="Saif S."/>
            <person name="Shea T."/>
            <person name="Sisk P."/>
            <person name="Sykes S."/>
            <person name="Wortman J."/>
            <person name="Nusbaum C."/>
            <person name="Birren B."/>
        </authorList>
    </citation>
    <scope>NUCLEOTIDE SEQUENCE [LARGE SCALE GENOMIC DNA]</scope>
    <source>
        <strain evidence="4">CBS 100218</strain>
    </source>
</reference>
<dbReference type="GeneID" id="19897439"/>
<dbReference type="EMBL" id="JH767554">
    <property type="protein sequence ID" value="EON60918.1"/>
    <property type="molecule type" value="Genomic_DNA"/>
</dbReference>
<evidence type="ECO:0000256" key="2">
    <source>
        <dbReference type="SAM" id="MobiDB-lite"/>
    </source>
</evidence>
<dbReference type="GO" id="GO:0004497">
    <property type="term" value="F:monooxygenase activity"/>
    <property type="evidence" value="ECO:0007669"/>
    <property type="project" value="TreeGrafter"/>
</dbReference>
<dbReference type="PANTHER" id="PTHR31495:SF0">
    <property type="entry name" value="BINDING PROTEIN CALEOSIN, PUTATIVE (AFU_ORTHOLOGUE AFUA_5G13750)-RELATED"/>
    <property type="match status" value="1"/>
</dbReference>
<accession>R7YGA5</accession>
<dbReference type="OrthoDB" id="2561193at2759"/>
<sequence>MNIASSRTPSGPKPKLKPHQYATKGTALQKHVSFWDRNKDGIIYPWESHAGFRALGFNFLISITSALAFHILHVSYPTSPYWIPDPRFPVYLENIHWAKHGSDTESFDEEGNFNEGKFEHIFEKYDRDQKQGLYFSEIVDMWRGNRNVFDFVGWAFQVFLWSYLWMLAADEAGVLHKSDVRRQYDGSLYYEIERRRKMGERLPWWRGGALFGIL</sequence>
<dbReference type="GO" id="GO:0005509">
    <property type="term" value="F:calcium ion binding"/>
    <property type="evidence" value="ECO:0007669"/>
    <property type="project" value="TreeGrafter"/>
</dbReference>
<evidence type="ECO:0000313" key="3">
    <source>
        <dbReference type="EMBL" id="EON60918.1"/>
    </source>
</evidence>
<dbReference type="RefSeq" id="XP_007776235.1">
    <property type="nucleotide sequence ID" value="XM_007778045.1"/>
</dbReference>
<feature type="region of interest" description="Disordered" evidence="2">
    <location>
        <begin position="1"/>
        <end position="20"/>
    </location>
</feature>